<dbReference type="PANTHER" id="PTHR36234">
    <property type="entry name" value="LYSYL ENDOPEPTIDASE"/>
    <property type="match status" value="1"/>
</dbReference>
<evidence type="ECO:0000313" key="9">
    <source>
        <dbReference type="EMBL" id="PRX69080.1"/>
    </source>
</evidence>
<dbReference type="InterPro" id="IPR043504">
    <property type="entry name" value="Peptidase_S1_PA_chymotrypsin"/>
</dbReference>
<dbReference type="OrthoDB" id="104542at2"/>
<dbReference type="Proteomes" id="UP000238312">
    <property type="component" value="Unassembled WGS sequence"/>
</dbReference>
<keyword evidence="2 7" id="KW-0645">Protease</keyword>
<dbReference type="InterPro" id="IPR029058">
    <property type="entry name" value="AB_hydrolase_fold"/>
</dbReference>
<evidence type="ECO:0000256" key="7">
    <source>
        <dbReference type="RuleBase" id="RU004296"/>
    </source>
</evidence>
<evidence type="ECO:0000313" key="10">
    <source>
        <dbReference type="Proteomes" id="UP000238312"/>
    </source>
</evidence>
<comment type="caution">
    <text evidence="9">The sequence shown here is derived from an EMBL/GenBank/DDBJ whole genome shotgun (WGS) entry which is preliminary data.</text>
</comment>
<dbReference type="GO" id="GO:0006508">
    <property type="term" value="P:proteolysis"/>
    <property type="evidence" value="ECO:0007669"/>
    <property type="project" value="UniProtKB-KW"/>
</dbReference>
<evidence type="ECO:0000256" key="3">
    <source>
        <dbReference type="ARBA" id="ARBA00022729"/>
    </source>
</evidence>
<comment type="similarity">
    <text evidence="1 7">Belongs to the peptidase S1B family.</text>
</comment>
<keyword evidence="5 7" id="KW-0720">Serine protease</keyword>
<dbReference type="InterPro" id="IPR008256">
    <property type="entry name" value="Peptidase_S1B"/>
</dbReference>
<gene>
    <name evidence="9" type="ORF">B0I32_102136</name>
</gene>
<reference evidence="9 10" key="1">
    <citation type="submission" date="2018-03" db="EMBL/GenBank/DDBJ databases">
        <title>Genomic Encyclopedia of Type Strains, Phase III (KMG-III): the genomes of soil and plant-associated and newly described type strains.</title>
        <authorList>
            <person name="Whitman W."/>
        </authorList>
    </citation>
    <scope>NUCLEOTIDE SEQUENCE [LARGE SCALE GENOMIC DNA]</scope>
    <source>
        <strain evidence="9 10">CGMCC 4.7104</strain>
    </source>
</reference>
<accession>A0A2T0N8L7</accession>
<dbReference type="Gene3D" id="2.40.10.10">
    <property type="entry name" value="Trypsin-like serine proteases"/>
    <property type="match status" value="2"/>
</dbReference>
<dbReference type="SUPFAM" id="SSF53474">
    <property type="entry name" value="alpha/beta-Hydrolases"/>
    <property type="match status" value="1"/>
</dbReference>
<dbReference type="RefSeq" id="WP_106235135.1">
    <property type="nucleotide sequence ID" value="NZ_PVNG01000002.1"/>
</dbReference>
<evidence type="ECO:0000256" key="6">
    <source>
        <dbReference type="PIRSR" id="PIRSR608256-1"/>
    </source>
</evidence>
<feature type="active site" description="Charge relay system" evidence="6">
    <location>
        <position position="184"/>
    </location>
</feature>
<dbReference type="GO" id="GO:0008236">
    <property type="term" value="F:serine-type peptidase activity"/>
    <property type="evidence" value="ECO:0007669"/>
    <property type="project" value="UniProtKB-KW"/>
</dbReference>
<dbReference type="SUPFAM" id="SSF50494">
    <property type="entry name" value="Trypsin-like serine proteases"/>
    <property type="match status" value="1"/>
</dbReference>
<organism evidence="9 10">
    <name type="scientific">Nonomuraea fuscirosea</name>
    <dbReference type="NCBI Taxonomy" id="1291556"/>
    <lineage>
        <taxon>Bacteria</taxon>
        <taxon>Bacillati</taxon>
        <taxon>Actinomycetota</taxon>
        <taxon>Actinomycetes</taxon>
        <taxon>Streptosporangiales</taxon>
        <taxon>Streptosporangiaceae</taxon>
        <taxon>Nonomuraea</taxon>
    </lineage>
</organism>
<feature type="active site" description="Charge relay system" evidence="6">
    <location>
        <position position="260"/>
    </location>
</feature>
<keyword evidence="3" id="KW-0732">Signal</keyword>
<dbReference type="Pfam" id="PF13365">
    <property type="entry name" value="Trypsin_2"/>
    <property type="match status" value="1"/>
</dbReference>
<evidence type="ECO:0000256" key="4">
    <source>
        <dbReference type="ARBA" id="ARBA00022801"/>
    </source>
</evidence>
<protein>
    <recommendedName>
        <fullName evidence="7">Serine protease</fullName>
        <ecNumber evidence="7">3.4.21.-</ecNumber>
    </recommendedName>
</protein>
<feature type="active site" description="Charge relay system" evidence="6">
    <location>
        <position position="138"/>
    </location>
</feature>
<dbReference type="EMBL" id="PVNG01000002">
    <property type="protein sequence ID" value="PRX69080.1"/>
    <property type="molecule type" value="Genomic_DNA"/>
</dbReference>
<dbReference type="AlphaFoldDB" id="A0A2T0N8L7"/>
<feature type="region of interest" description="Disordered" evidence="8">
    <location>
        <begin position="351"/>
        <end position="403"/>
    </location>
</feature>
<keyword evidence="4 7" id="KW-0378">Hydrolase</keyword>
<dbReference type="PANTHER" id="PTHR36234:SF5">
    <property type="entry name" value="LYSYL ENDOPEPTIDASE"/>
    <property type="match status" value="1"/>
</dbReference>
<dbReference type="InterPro" id="IPR009003">
    <property type="entry name" value="Peptidase_S1_PA"/>
</dbReference>
<dbReference type="Gene3D" id="3.40.50.1820">
    <property type="entry name" value="alpha/beta hydrolase"/>
    <property type="match status" value="1"/>
</dbReference>
<keyword evidence="10" id="KW-1185">Reference proteome</keyword>
<dbReference type="EC" id="3.4.21.-" evidence="7"/>
<dbReference type="PRINTS" id="PR00839">
    <property type="entry name" value="V8PROTEASE"/>
</dbReference>
<name>A0A2T0N8L7_9ACTN</name>
<sequence length="728" mass="78246">MDIATEVRENRVGHSKAAAKRYRWSGTDRDATAHRQRRGEAFPDTPEMLAARTARLVQRNGLPVEAALEATRTEALDRPKMYERILGVAKDLQAWSFLPRGVRAARTVARISVRENGREIPIGTGFLVSPRLLLTNHHVFPDAGVARSAVVEFDAQVTVDNTPEVSQRFVLAPDAFFVADEALDFALVPVVPDATGLPVGETFGWNRLSVQTGKLVIGEPVNIIGHPSGRLKEISIRENRLEARLDDFLQYQTDTEPGSSGSPVFNDQWEVTALHHSGVPRTDDRGRILRRDGQVWREGDGDDAVDWISNEGVRVSVILKHLAGLPLDDARLAFLTEMGLESGLQDLTTVRSAAAPSPSADGRPFSLPADEGTTPPMGDGRAIPPSEDAQSGPPPESWRSVVPAQAGPPVEAGVRAAPLRTGAGLPAAPGAFGGAKHLVFLHGRGHEECDPEEVRRNWAAGLNCGLTRAGLPTIVPADACFPFYGRRLVDAMRPLEALHRSPRVAVGDPVEAAAPATGSTRRLYEQLIVEAAAKAGLPPARAASLEGIGDAVHHGLSWLADTTDLDRLTIAAVFGDVAAYLDDRRVREAVLDCVLQEMPRSGRLVLVSHSLGTVVAMDLLTRLDPAVEVDLLVTAGSPLGLDSVFERLISGGPYRPDRVARWFNAWCPIDPVAIGCPLGDRWQDGPDEAPVVNATGRAHDIDEYLAHAEVAQEIGVSLCSPAQTAPHA</sequence>
<evidence type="ECO:0000256" key="2">
    <source>
        <dbReference type="ARBA" id="ARBA00022670"/>
    </source>
</evidence>
<evidence type="ECO:0000256" key="1">
    <source>
        <dbReference type="ARBA" id="ARBA00008764"/>
    </source>
</evidence>
<proteinExistence type="inferred from homology"/>
<evidence type="ECO:0000256" key="8">
    <source>
        <dbReference type="SAM" id="MobiDB-lite"/>
    </source>
</evidence>
<evidence type="ECO:0000256" key="5">
    <source>
        <dbReference type="ARBA" id="ARBA00022825"/>
    </source>
</evidence>